<evidence type="ECO:0000256" key="5">
    <source>
        <dbReference type="ARBA" id="ARBA00022737"/>
    </source>
</evidence>
<keyword evidence="7 8" id="KW-0472">Membrane</keyword>
<reference evidence="10" key="1">
    <citation type="submission" date="2021-01" db="EMBL/GenBank/DDBJ databases">
        <authorList>
            <person name="Kaushik A."/>
        </authorList>
    </citation>
    <scope>NUCLEOTIDE SEQUENCE</scope>
    <source>
        <strain evidence="10">AG4-R118</strain>
    </source>
</reference>
<accession>A0A8H3AD78</accession>
<sequence length="350" mass="38595">MHSGPKFHVLGNDKNTSDAAIGLDYTDLHEHRAIVPRRIRQLPNYEFAVRFAGAGLSNIFSSAMTNPIDVRHVERLPVITTQSIKVRQQLQTDRSTSRSFFNVAKGMIGSEGALSLMNGVSASMLREGIYATIRLGTYEAHKDLLYELSNGTLTREGIPLKALSGLMSGAIGASIANPTDLIKIRMQAYHNPPVPEYLSILSSLRCVYNEGGGTLSGGLRSLWRGTTATVTRGAVITVAQIGSYDHFKQVFKSHRIMEEGMPLHLTSSLFAGLVCSIASNPVDVIKVRLMNDHERMYRGVSDCIIKTLRKEGPLAYYKGFGMCWIRLGSHTTLTLLLYEQLRAWAGVRPL</sequence>
<name>A0A8H3AD78_9AGAM</name>
<evidence type="ECO:0000313" key="10">
    <source>
        <dbReference type="EMBL" id="CAE6423143.1"/>
    </source>
</evidence>
<evidence type="ECO:0000256" key="6">
    <source>
        <dbReference type="ARBA" id="ARBA00022989"/>
    </source>
</evidence>
<protein>
    <recommendedName>
        <fullName evidence="12">Mitochondrial carrier</fullName>
    </recommendedName>
</protein>
<dbReference type="PROSITE" id="PS50920">
    <property type="entry name" value="SOLCAR"/>
    <property type="match status" value="3"/>
</dbReference>
<dbReference type="AlphaFoldDB" id="A0A8H3AD78"/>
<keyword evidence="5" id="KW-0677">Repeat</keyword>
<dbReference type="PANTHER" id="PTHR45618">
    <property type="entry name" value="MITOCHONDRIAL DICARBOXYLATE CARRIER-RELATED"/>
    <property type="match status" value="1"/>
</dbReference>
<feature type="repeat" description="Solcar" evidence="8">
    <location>
        <begin position="45"/>
        <end position="144"/>
    </location>
</feature>
<dbReference type="GO" id="GO:0016020">
    <property type="term" value="C:membrane"/>
    <property type="evidence" value="ECO:0007669"/>
    <property type="project" value="UniProtKB-SubCell"/>
</dbReference>
<keyword evidence="4 8" id="KW-0812">Transmembrane</keyword>
<comment type="similarity">
    <text evidence="2 9">Belongs to the mitochondrial carrier (TC 2.A.29) family.</text>
</comment>
<dbReference type="EMBL" id="CAJMWX010000685">
    <property type="protein sequence ID" value="CAE6423143.1"/>
    <property type="molecule type" value="Genomic_DNA"/>
</dbReference>
<dbReference type="InterPro" id="IPR018108">
    <property type="entry name" value="MCP_transmembrane"/>
</dbReference>
<dbReference type="Gene3D" id="1.50.40.10">
    <property type="entry name" value="Mitochondrial carrier domain"/>
    <property type="match status" value="1"/>
</dbReference>
<keyword evidence="3 9" id="KW-0813">Transport</keyword>
<keyword evidence="6" id="KW-1133">Transmembrane helix</keyword>
<dbReference type="InterPro" id="IPR023395">
    <property type="entry name" value="MCP_dom_sf"/>
</dbReference>
<evidence type="ECO:0000256" key="8">
    <source>
        <dbReference type="PROSITE-ProRule" id="PRU00282"/>
    </source>
</evidence>
<dbReference type="Proteomes" id="UP000663888">
    <property type="component" value="Unassembled WGS sequence"/>
</dbReference>
<dbReference type="InterPro" id="IPR050391">
    <property type="entry name" value="Mito_Metabolite_Transporter"/>
</dbReference>
<dbReference type="SUPFAM" id="SSF103506">
    <property type="entry name" value="Mitochondrial carrier"/>
    <property type="match status" value="1"/>
</dbReference>
<proteinExistence type="inferred from homology"/>
<comment type="caution">
    <text evidence="10">The sequence shown here is derived from an EMBL/GenBank/DDBJ whole genome shotgun (WGS) entry which is preliminary data.</text>
</comment>
<comment type="subcellular location">
    <subcellularLocation>
        <location evidence="1">Membrane</location>
        <topology evidence="1">Multi-pass membrane protein</topology>
    </subcellularLocation>
</comment>
<evidence type="ECO:0000256" key="9">
    <source>
        <dbReference type="RuleBase" id="RU000488"/>
    </source>
</evidence>
<evidence type="ECO:0000256" key="7">
    <source>
        <dbReference type="ARBA" id="ARBA00023136"/>
    </source>
</evidence>
<organism evidence="10 11">
    <name type="scientific">Rhizoctonia solani</name>
    <dbReference type="NCBI Taxonomy" id="456999"/>
    <lineage>
        <taxon>Eukaryota</taxon>
        <taxon>Fungi</taxon>
        <taxon>Dikarya</taxon>
        <taxon>Basidiomycota</taxon>
        <taxon>Agaricomycotina</taxon>
        <taxon>Agaricomycetes</taxon>
        <taxon>Cantharellales</taxon>
        <taxon>Ceratobasidiaceae</taxon>
        <taxon>Rhizoctonia</taxon>
    </lineage>
</organism>
<evidence type="ECO:0000256" key="2">
    <source>
        <dbReference type="ARBA" id="ARBA00006375"/>
    </source>
</evidence>
<dbReference type="Pfam" id="PF00153">
    <property type="entry name" value="Mito_carr"/>
    <property type="match status" value="3"/>
</dbReference>
<feature type="repeat" description="Solcar" evidence="8">
    <location>
        <begin position="156"/>
        <end position="250"/>
    </location>
</feature>
<evidence type="ECO:0000256" key="4">
    <source>
        <dbReference type="ARBA" id="ARBA00022692"/>
    </source>
</evidence>
<evidence type="ECO:0000256" key="3">
    <source>
        <dbReference type="ARBA" id="ARBA00022448"/>
    </source>
</evidence>
<gene>
    <name evidence="10" type="ORF">RDB_LOCUS24958</name>
</gene>
<evidence type="ECO:0000256" key="1">
    <source>
        <dbReference type="ARBA" id="ARBA00004141"/>
    </source>
</evidence>
<evidence type="ECO:0008006" key="12">
    <source>
        <dbReference type="Google" id="ProtNLM"/>
    </source>
</evidence>
<evidence type="ECO:0000313" key="11">
    <source>
        <dbReference type="Proteomes" id="UP000663888"/>
    </source>
</evidence>
<feature type="repeat" description="Solcar" evidence="8">
    <location>
        <begin position="259"/>
        <end position="344"/>
    </location>
</feature>